<evidence type="ECO:0000256" key="10">
    <source>
        <dbReference type="ARBA" id="ARBA00023170"/>
    </source>
</evidence>
<keyword evidence="10 16" id="KW-0675">Receptor</keyword>
<evidence type="ECO:0000256" key="2">
    <source>
        <dbReference type="ARBA" id="ARBA00019090"/>
    </source>
</evidence>
<evidence type="ECO:0000256" key="8">
    <source>
        <dbReference type="ARBA" id="ARBA00023139"/>
    </source>
</evidence>
<dbReference type="AlphaFoldDB" id="V4AWU2"/>
<evidence type="ECO:0000256" key="4">
    <source>
        <dbReference type="ARBA" id="ARBA00022692"/>
    </source>
</evidence>
<dbReference type="KEGG" id="lgi:LOTGIDRAFT_111574"/>
<dbReference type="PROSITE" id="PS50262">
    <property type="entry name" value="G_PROTEIN_RECEP_F1_2"/>
    <property type="match status" value="1"/>
</dbReference>
<dbReference type="GO" id="GO:0005886">
    <property type="term" value="C:plasma membrane"/>
    <property type="evidence" value="ECO:0007669"/>
    <property type="project" value="UniProtKB-SubCell"/>
</dbReference>
<dbReference type="InterPro" id="IPR000276">
    <property type="entry name" value="GPCR_Rhodpsn"/>
</dbReference>
<feature type="transmembrane region" description="Helical" evidence="17">
    <location>
        <begin position="88"/>
        <end position="113"/>
    </location>
</feature>
<dbReference type="Gene3D" id="1.20.1070.10">
    <property type="entry name" value="Rhodopsin 7-helix transmembrane proteins"/>
    <property type="match status" value="1"/>
</dbReference>
<dbReference type="SUPFAM" id="SSF81321">
    <property type="entry name" value="Family A G protein-coupled receptor-like"/>
    <property type="match status" value="1"/>
</dbReference>
<dbReference type="RefSeq" id="XP_009047126.1">
    <property type="nucleotide sequence ID" value="XM_009048878.1"/>
</dbReference>
<evidence type="ECO:0000313" key="20">
    <source>
        <dbReference type="Proteomes" id="UP000030746"/>
    </source>
</evidence>
<dbReference type="PRINTS" id="PR01822">
    <property type="entry name" value="CCYSTOKININR"/>
</dbReference>
<keyword evidence="7 17" id="KW-0472">Membrane</keyword>
<evidence type="ECO:0000256" key="9">
    <source>
        <dbReference type="ARBA" id="ARBA00023157"/>
    </source>
</evidence>
<evidence type="ECO:0000256" key="12">
    <source>
        <dbReference type="ARBA" id="ARBA00023224"/>
    </source>
</evidence>
<dbReference type="GO" id="GO:0008188">
    <property type="term" value="F:neuropeptide receptor activity"/>
    <property type="evidence" value="ECO:0007669"/>
    <property type="project" value="TreeGrafter"/>
</dbReference>
<keyword evidence="11" id="KW-0325">Glycoprotein</keyword>
<dbReference type="EMBL" id="KB200329">
    <property type="protein sequence ID" value="ESP01968.1"/>
    <property type="molecule type" value="Genomic_DNA"/>
</dbReference>
<feature type="transmembrane region" description="Helical" evidence="17">
    <location>
        <begin position="167"/>
        <end position="188"/>
    </location>
</feature>
<dbReference type="Pfam" id="PF00001">
    <property type="entry name" value="7tm_1"/>
    <property type="match status" value="1"/>
</dbReference>
<comment type="subcellular location">
    <subcellularLocation>
        <location evidence="1">Cell membrane</location>
        <topology evidence="1">Multi-pass membrane protein</topology>
    </subcellularLocation>
</comment>
<evidence type="ECO:0000256" key="6">
    <source>
        <dbReference type="ARBA" id="ARBA00023040"/>
    </source>
</evidence>
<gene>
    <name evidence="19" type="ORF">LOTGIDRAFT_111574</name>
</gene>
<proteinExistence type="inferred from homology"/>
<dbReference type="Proteomes" id="UP000030746">
    <property type="component" value="Unassembled WGS sequence"/>
</dbReference>
<keyword evidence="13" id="KW-0449">Lipoprotein</keyword>
<comment type="similarity">
    <text evidence="16">Belongs to the G-protein coupled receptor 1 family.</text>
</comment>
<dbReference type="PANTHER" id="PTHR24238">
    <property type="entry name" value="G-PROTEIN COUPLED RECEPTOR"/>
    <property type="match status" value="1"/>
</dbReference>
<comment type="function">
    <text evidence="14">Receptor for gastrin and cholecystokinin. The CCK-B receptors occur throughout the central nervous system where they modulate anxiety, analgesia, arousal, and neuroleptic activity. This receptor mediates its action by association with G proteins that activate a phosphatidylinositol-calcium second messenger system.</text>
</comment>
<sequence>MNCTDCVSNTFEDCENLSDILELLRFQADNETLIKRLNDCNYLEYPKPLHLAISIPYAAVFLLSVLGNFLVILTLVRHKKMRTITNVYLLNLAVSDLLLAVFCMPFTLIPLLLQDFIFGDVICVLIRYLQSVSVTVSCYTLVAISLERYYAICQPLQSRRWQTLYHSYRVLAFIWILGLSITIPIAVFTKRLQVSTGAYACREIWSDFLTEKLYTGFLDILLLLMPLCIMGYSYGQIGSQLWKDLTVNLSKNMFPATNIIATHILLYISLPFERWIKTEKSGVNGSQTPDDGTGCCDIMNPLLLNGTPQNLRQVNYQRVLLSKKRVIKMLCVVVLEYFICWTPLFIINTWTVMDYMSIRSSLNLLTKALVLLLAYISSCVHPITYCFMNRSFRQSFATAFKCCPGPLSRSGKSMALVSETSQVRHQKRIDATSTAQTSLRVVFQKKPRI</sequence>
<evidence type="ECO:0000256" key="11">
    <source>
        <dbReference type="ARBA" id="ARBA00023180"/>
    </source>
</evidence>
<dbReference type="OrthoDB" id="10037617at2759"/>
<evidence type="ECO:0000256" key="7">
    <source>
        <dbReference type="ARBA" id="ARBA00023136"/>
    </source>
</evidence>
<evidence type="ECO:0000256" key="5">
    <source>
        <dbReference type="ARBA" id="ARBA00022989"/>
    </source>
</evidence>
<evidence type="ECO:0000256" key="13">
    <source>
        <dbReference type="ARBA" id="ARBA00023288"/>
    </source>
</evidence>
<dbReference type="CTD" id="20230742"/>
<keyword evidence="3" id="KW-1003">Cell membrane</keyword>
<name>V4AWU2_LOTGI</name>
<keyword evidence="5 17" id="KW-1133">Transmembrane helix</keyword>
<evidence type="ECO:0000256" key="14">
    <source>
        <dbReference type="ARBA" id="ARBA00025402"/>
    </source>
</evidence>
<evidence type="ECO:0000256" key="17">
    <source>
        <dbReference type="SAM" id="Phobius"/>
    </source>
</evidence>
<dbReference type="InterPro" id="IPR017452">
    <property type="entry name" value="GPCR_Rhodpsn_7TM"/>
</dbReference>
<protein>
    <recommendedName>
        <fullName evidence="2">Gastrin/cholecystokinin type B receptor</fullName>
    </recommendedName>
    <alternativeName>
        <fullName evidence="15">Cholecystokinin-2 receptor</fullName>
    </alternativeName>
</protein>
<evidence type="ECO:0000256" key="1">
    <source>
        <dbReference type="ARBA" id="ARBA00004651"/>
    </source>
</evidence>
<accession>V4AWU2</accession>
<dbReference type="HOGENOM" id="CLU_009579_6_3_1"/>
<dbReference type="PANTHER" id="PTHR24238:SF75">
    <property type="entry name" value="CHOLECYSTOKININ-LIKE RECEPTOR AT 17D1-RELATED"/>
    <property type="match status" value="1"/>
</dbReference>
<keyword evidence="12 16" id="KW-0807">Transducer</keyword>
<dbReference type="PRINTS" id="PR00237">
    <property type="entry name" value="GPCRRHODOPSN"/>
</dbReference>
<feature type="transmembrane region" description="Helical" evidence="17">
    <location>
        <begin position="368"/>
        <end position="388"/>
    </location>
</feature>
<dbReference type="InterPro" id="IPR000314">
    <property type="entry name" value="Gastrin_rcpt"/>
</dbReference>
<feature type="transmembrane region" description="Helical" evidence="17">
    <location>
        <begin position="55"/>
        <end position="76"/>
    </location>
</feature>
<evidence type="ECO:0000256" key="3">
    <source>
        <dbReference type="ARBA" id="ARBA00022475"/>
    </source>
</evidence>
<evidence type="ECO:0000256" key="15">
    <source>
        <dbReference type="ARBA" id="ARBA00031093"/>
    </source>
</evidence>
<keyword evidence="8" id="KW-0564">Palmitate</keyword>
<dbReference type="InterPro" id="IPR009126">
    <property type="entry name" value="Cholcskin_rcpt"/>
</dbReference>
<keyword evidence="4 16" id="KW-0812">Transmembrane</keyword>
<evidence type="ECO:0000313" key="19">
    <source>
        <dbReference type="EMBL" id="ESP01968.1"/>
    </source>
</evidence>
<dbReference type="OMA" id="GCYVNLL"/>
<keyword evidence="20" id="KW-1185">Reference proteome</keyword>
<evidence type="ECO:0000256" key="16">
    <source>
        <dbReference type="RuleBase" id="RU000688"/>
    </source>
</evidence>
<dbReference type="GO" id="GO:0015054">
    <property type="term" value="F:gastrin receptor activity"/>
    <property type="evidence" value="ECO:0007669"/>
    <property type="project" value="InterPro"/>
</dbReference>
<dbReference type="PROSITE" id="PS00237">
    <property type="entry name" value="G_PROTEIN_RECEP_F1_1"/>
    <property type="match status" value="1"/>
</dbReference>
<reference evidence="19 20" key="1">
    <citation type="journal article" date="2013" name="Nature">
        <title>Insights into bilaterian evolution from three spiralian genomes.</title>
        <authorList>
            <person name="Simakov O."/>
            <person name="Marletaz F."/>
            <person name="Cho S.J."/>
            <person name="Edsinger-Gonzales E."/>
            <person name="Havlak P."/>
            <person name="Hellsten U."/>
            <person name="Kuo D.H."/>
            <person name="Larsson T."/>
            <person name="Lv J."/>
            <person name="Arendt D."/>
            <person name="Savage R."/>
            <person name="Osoegawa K."/>
            <person name="de Jong P."/>
            <person name="Grimwood J."/>
            <person name="Chapman J.A."/>
            <person name="Shapiro H."/>
            <person name="Aerts A."/>
            <person name="Otillar R.P."/>
            <person name="Terry A.Y."/>
            <person name="Boore J.L."/>
            <person name="Grigoriev I.V."/>
            <person name="Lindberg D.R."/>
            <person name="Seaver E.C."/>
            <person name="Weisblat D.A."/>
            <person name="Putnam N.H."/>
            <person name="Rokhsar D.S."/>
        </authorList>
    </citation>
    <scope>NUCLEOTIDE SEQUENCE [LARGE SCALE GENOMIC DNA]</scope>
</reference>
<feature type="transmembrane region" description="Helical" evidence="17">
    <location>
        <begin position="125"/>
        <end position="146"/>
    </location>
</feature>
<keyword evidence="9" id="KW-1015">Disulfide bond</keyword>
<keyword evidence="6 16" id="KW-0297">G-protein coupled receptor</keyword>
<feature type="domain" description="G-protein coupled receptors family 1 profile" evidence="18">
    <location>
        <begin position="67"/>
        <end position="385"/>
    </location>
</feature>
<dbReference type="GeneID" id="20230742"/>
<dbReference type="SMART" id="SM01381">
    <property type="entry name" value="7TM_GPCR_Srsx"/>
    <property type="match status" value="1"/>
</dbReference>
<dbReference type="PRINTS" id="PR00527">
    <property type="entry name" value="GASTRINR"/>
</dbReference>
<organism evidence="19 20">
    <name type="scientific">Lottia gigantea</name>
    <name type="common">Giant owl limpet</name>
    <dbReference type="NCBI Taxonomy" id="225164"/>
    <lineage>
        <taxon>Eukaryota</taxon>
        <taxon>Metazoa</taxon>
        <taxon>Spiralia</taxon>
        <taxon>Lophotrochozoa</taxon>
        <taxon>Mollusca</taxon>
        <taxon>Gastropoda</taxon>
        <taxon>Patellogastropoda</taxon>
        <taxon>Lottioidea</taxon>
        <taxon>Lottiidae</taxon>
        <taxon>Lottia</taxon>
    </lineage>
</organism>
<evidence type="ECO:0000259" key="18">
    <source>
        <dbReference type="PROSITE" id="PS50262"/>
    </source>
</evidence>
<feature type="transmembrane region" description="Helical" evidence="17">
    <location>
        <begin position="213"/>
        <end position="234"/>
    </location>
</feature>
<feature type="transmembrane region" description="Helical" evidence="17">
    <location>
        <begin position="326"/>
        <end position="348"/>
    </location>
</feature>